<dbReference type="EMBL" id="ML976064">
    <property type="protein sequence ID" value="KAF1940367.1"/>
    <property type="molecule type" value="Genomic_DNA"/>
</dbReference>
<organism evidence="2 3">
    <name type="scientific">Clathrospora elynae</name>
    <dbReference type="NCBI Taxonomy" id="706981"/>
    <lineage>
        <taxon>Eukaryota</taxon>
        <taxon>Fungi</taxon>
        <taxon>Dikarya</taxon>
        <taxon>Ascomycota</taxon>
        <taxon>Pezizomycotina</taxon>
        <taxon>Dothideomycetes</taxon>
        <taxon>Pleosporomycetidae</taxon>
        <taxon>Pleosporales</taxon>
        <taxon>Diademaceae</taxon>
        <taxon>Clathrospora</taxon>
    </lineage>
</organism>
<evidence type="ECO:0000313" key="2">
    <source>
        <dbReference type="EMBL" id="KAF1940367.1"/>
    </source>
</evidence>
<accession>A0A6A5STF3</accession>
<proteinExistence type="predicted"/>
<gene>
    <name evidence="2" type="ORF">EJ02DRAFT_494959</name>
</gene>
<evidence type="ECO:0008006" key="4">
    <source>
        <dbReference type="Google" id="ProtNLM"/>
    </source>
</evidence>
<feature type="compositionally biased region" description="Basic and acidic residues" evidence="1">
    <location>
        <begin position="21"/>
        <end position="36"/>
    </location>
</feature>
<protein>
    <recommendedName>
        <fullName evidence="4">INO80 complex subunit B-like conserved region domain-containing protein</fullName>
    </recommendedName>
</protein>
<dbReference type="AlphaFoldDB" id="A0A6A5STF3"/>
<name>A0A6A5STF3_9PLEO</name>
<feature type="region of interest" description="Disordered" evidence="1">
    <location>
        <begin position="21"/>
        <end position="98"/>
    </location>
</feature>
<keyword evidence="3" id="KW-1185">Reference proteome</keyword>
<reference evidence="2" key="1">
    <citation type="journal article" date="2020" name="Stud. Mycol.">
        <title>101 Dothideomycetes genomes: a test case for predicting lifestyles and emergence of pathogens.</title>
        <authorList>
            <person name="Haridas S."/>
            <person name="Albert R."/>
            <person name="Binder M."/>
            <person name="Bloem J."/>
            <person name="Labutti K."/>
            <person name="Salamov A."/>
            <person name="Andreopoulos B."/>
            <person name="Baker S."/>
            <person name="Barry K."/>
            <person name="Bills G."/>
            <person name="Bluhm B."/>
            <person name="Cannon C."/>
            <person name="Castanera R."/>
            <person name="Culley D."/>
            <person name="Daum C."/>
            <person name="Ezra D."/>
            <person name="Gonzalez J."/>
            <person name="Henrissat B."/>
            <person name="Kuo A."/>
            <person name="Liang C."/>
            <person name="Lipzen A."/>
            <person name="Lutzoni F."/>
            <person name="Magnuson J."/>
            <person name="Mondo S."/>
            <person name="Nolan M."/>
            <person name="Ohm R."/>
            <person name="Pangilinan J."/>
            <person name="Park H.-J."/>
            <person name="Ramirez L."/>
            <person name="Alfaro M."/>
            <person name="Sun H."/>
            <person name="Tritt A."/>
            <person name="Yoshinaga Y."/>
            <person name="Zwiers L.-H."/>
            <person name="Turgeon B."/>
            <person name="Goodwin S."/>
            <person name="Spatafora J."/>
            <person name="Crous P."/>
            <person name="Grigoriev I."/>
        </authorList>
    </citation>
    <scope>NUCLEOTIDE SEQUENCE</scope>
    <source>
        <strain evidence="2">CBS 161.51</strain>
    </source>
</reference>
<dbReference type="Proteomes" id="UP000800038">
    <property type="component" value="Unassembled WGS sequence"/>
</dbReference>
<evidence type="ECO:0000256" key="1">
    <source>
        <dbReference type="SAM" id="MobiDB-lite"/>
    </source>
</evidence>
<sequence length="112" mass="12755">MKELKASNALLNKKLAEERRVERERLKEEREKEKAAKAAQYARQKEERDSVKALQLPQKGKRQASRLPTTSNKRQKLVGGQPGHAQVQDEPLGLPPKVTSCGRNIKLLSKFR</sequence>
<evidence type="ECO:0000313" key="3">
    <source>
        <dbReference type="Proteomes" id="UP000800038"/>
    </source>
</evidence>